<evidence type="ECO:0000313" key="5">
    <source>
        <dbReference type="EMBL" id="QEL56625.1"/>
    </source>
</evidence>
<accession>A0A5C1DIK7</accession>
<dbReference type="CDD" id="cd04433">
    <property type="entry name" value="AFD_class_I"/>
    <property type="match status" value="1"/>
</dbReference>
<dbReference type="GO" id="GO:0031956">
    <property type="term" value="F:medium-chain fatty acid-CoA ligase activity"/>
    <property type="evidence" value="ECO:0007669"/>
    <property type="project" value="TreeGrafter"/>
</dbReference>
<keyword evidence="2 5" id="KW-0436">Ligase</keyword>
<dbReference type="Gene3D" id="3.30.300.30">
    <property type="match status" value="1"/>
</dbReference>
<evidence type="ECO:0000259" key="4">
    <source>
        <dbReference type="Pfam" id="PF13193"/>
    </source>
</evidence>
<feature type="domain" description="AMP-dependent synthetase/ligase" evidence="3">
    <location>
        <begin position="20"/>
        <end position="334"/>
    </location>
</feature>
<dbReference type="InterPro" id="IPR042099">
    <property type="entry name" value="ANL_N_sf"/>
</dbReference>
<gene>
    <name evidence="5" type="ORF">FYK34_14140</name>
</gene>
<dbReference type="InterPro" id="IPR000873">
    <property type="entry name" value="AMP-dep_synth/lig_dom"/>
</dbReference>
<proteinExistence type="inferred from homology"/>
<dbReference type="PROSITE" id="PS00455">
    <property type="entry name" value="AMP_BINDING"/>
    <property type="match status" value="1"/>
</dbReference>
<dbReference type="EMBL" id="CP043473">
    <property type="protein sequence ID" value="QEL56625.1"/>
    <property type="molecule type" value="Genomic_DNA"/>
</dbReference>
<keyword evidence="6" id="KW-1185">Reference proteome</keyword>
<evidence type="ECO:0000256" key="1">
    <source>
        <dbReference type="ARBA" id="ARBA00006432"/>
    </source>
</evidence>
<dbReference type="Gene3D" id="3.40.50.12780">
    <property type="entry name" value="N-terminal domain of ligase-like"/>
    <property type="match status" value="1"/>
</dbReference>
<dbReference type="KEGG" id="chrm:FYK34_14140"/>
<dbReference type="InterPro" id="IPR020845">
    <property type="entry name" value="AMP-binding_CS"/>
</dbReference>
<dbReference type="Pfam" id="PF13193">
    <property type="entry name" value="AMP-binding_C"/>
    <property type="match status" value="1"/>
</dbReference>
<organism evidence="5 6">
    <name type="scientific">Chromobacterium paludis</name>
    <dbReference type="NCBI Taxonomy" id="2605945"/>
    <lineage>
        <taxon>Bacteria</taxon>
        <taxon>Pseudomonadati</taxon>
        <taxon>Pseudomonadota</taxon>
        <taxon>Betaproteobacteria</taxon>
        <taxon>Neisseriales</taxon>
        <taxon>Chromobacteriaceae</taxon>
        <taxon>Chromobacterium</taxon>
    </lineage>
</organism>
<evidence type="ECO:0000313" key="6">
    <source>
        <dbReference type="Proteomes" id="UP000322079"/>
    </source>
</evidence>
<comment type="similarity">
    <text evidence="1">Belongs to the ATP-dependent AMP-binding enzyme family.</text>
</comment>
<dbReference type="SUPFAM" id="SSF56801">
    <property type="entry name" value="Acetyl-CoA synthetase-like"/>
    <property type="match status" value="1"/>
</dbReference>
<name>A0A5C1DIK7_9NEIS</name>
<evidence type="ECO:0000259" key="3">
    <source>
        <dbReference type="Pfam" id="PF00501"/>
    </source>
</evidence>
<protein>
    <submittedName>
        <fullName evidence="5">Acyl--CoA ligase</fullName>
    </submittedName>
</protein>
<dbReference type="Proteomes" id="UP000322079">
    <property type="component" value="Chromosome"/>
</dbReference>
<dbReference type="InterPro" id="IPR025110">
    <property type="entry name" value="AMP-bd_C"/>
</dbReference>
<dbReference type="PANTHER" id="PTHR43201">
    <property type="entry name" value="ACYL-COA SYNTHETASE"/>
    <property type="match status" value="1"/>
</dbReference>
<dbReference type="Pfam" id="PF00501">
    <property type="entry name" value="AMP-binding"/>
    <property type="match status" value="1"/>
</dbReference>
<dbReference type="GO" id="GO:0006631">
    <property type="term" value="P:fatty acid metabolic process"/>
    <property type="evidence" value="ECO:0007669"/>
    <property type="project" value="TreeGrafter"/>
</dbReference>
<reference evidence="5 6" key="1">
    <citation type="submission" date="2019-08" db="EMBL/GenBank/DDBJ databases">
        <title>Chromobacterium paludis, a novel bacterium isolated from a Maryland marsh pond.</title>
        <authorList>
            <person name="Blackburn M.B."/>
            <person name="Gundersen-Rindal D.E."/>
        </authorList>
    </citation>
    <scope>NUCLEOTIDE SEQUENCE [LARGE SCALE GENOMIC DNA]</scope>
    <source>
        <strain evidence="6">IIBBL 257-1</strain>
    </source>
</reference>
<sequence length="473" mass="51910">MSALRYQFFEELISPYLDEPFLLLESGASIRYRDFLQRSVRLLNHLVHQGARHGDRVVVSLDNRPEYLELAMALALGGMTLCPLDPEVSIAQLKKTKALCRAAMTITSYDQLAYAVDEALPDCARQGGLDEPFLIIFSSGTTGAPKGIVQTLKNFFGAARAFALASGFAAGKVTLHNWPMFYNAGLFNLFACPLVSGGRVALAKRFAARDLAGFWQSLDLHKPDYVYLSPTMATTLTKTARFIPHNPECLRAARVISTSSILYPSIKEAFLKQFGAGIAPCFGITELGGSFSMGNADSAPYSVGRVMPEVAVSRDDEANGELLVATPYMALGYLNQDGELDPFDRSQAFRTGDIGYLRDGELFISGRIKDAIKKGGEFINLAEIEDLVHGAGLCEECYAVGRLDEFWGETYDVFFVAGEGAQPTAVVDELRRLFNASLPQLQRPDRIVAVDSIPRTASGKPMKRLMRYQEGME</sequence>
<evidence type="ECO:0000256" key="2">
    <source>
        <dbReference type="ARBA" id="ARBA00022598"/>
    </source>
</evidence>
<dbReference type="InterPro" id="IPR045851">
    <property type="entry name" value="AMP-bd_C_sf"/>
</dbReference>
<feature type="domain" description="AMP-binding enzyme C-terminal" evidence="4">
    <location>
        <begin position="383"/>
        <end position="460"/>
    </location>
</feature>
<dbReference type="RefSeq" id="WP_149297457.1">
    <property type="nucleotide sequence ID" value="NZ_CP043473.1"/>
</dbReference>
<dbReference type="AlphaFoldDB" id="A0A5C1DIK7"/>
<dbReference type="PANTHER" id="PTHR43201:SF5">
    <property type="entry name" value="MEDIUM-CHAIN ACYL-COA LIGASE ACSF2, MITOCHONDRIAL"/>
    <property type="match status" value="1"/>
</dbReference>